<evidence type="ECO:0000256" key="9">
    <source>
        <dbReference type="ARBA" id="ARBA00023136"/>
    </source>
</evidence>
<dbReference type="Gene3D" id="1.20.120.1770">
    <property type="match status" value="1"/>
</dbReference>
<evidence type="ECO:0000256" key="8">
    <source>
        <dbReference type="ARBA" id="ARBA00022989"/>
    </source>
</evidence>
<comment type="cofactor">
    <cofactor evidence="11">
        <name>heme b</name>
        <dbReference type="ChEBI" id="CHEBI:60344"/>
    </cofactor>
    <text evidence="11">Binds 2 heme b groups non-covalently.</text>
</comment>
<comment type="subcellular location">
    <subcellularLocation>
        <location evidence="1">Membrane</location>
        <topology evidence="1">Multi-pass membrane protein</topology>
    </subcellularLocation>
</comment>
<dbReference type="SMART" id="SM00665">
    <property type="entry name" value="B561"/>
    <property type="match status" value="1"/>
</dbReference>
<dbReference type="GO" id="GO:0046872">
    <property type="term" value="F:metal ion binding"/>
    <property type="evidence" value="ECO:0007669"/>
    <property type="project" value="UniProtKB-KW"/>
</dbReference>
<feature type="transmembrane region" description="Helical" evidence="13">
    <location>
        <begin position="345"/>
        <end position="369"/>
    </location>
</feature>
<accession>A0A7J7BY72</accession>
<comment type="caution">
    <text evidence="17">The sequence shown here is derived from an EMBL/GenBank/DDBJ whole genome shotgun (WGS) entry which is preliminary data.</text>
</comment>
<dbReference type="InterPro" id="IPR006593">
    <property type="entry name" value="Cyt_b561/ferric_Rdtase_TM"/>
</dbReference>
<dbReference type="PROSITE" id="PS50836">
    <property type="entry name" value="DOMON"/>
    <property type="match status" value="1"/>
</dbReference>
<name>A0A7J7BY72_TRIWF</name>
<dbReference type="Pfam" id="PF03188">
    <property type="entry name" value="Cytochrom_B561"/>
    <property type="match status" value="1"/>
</dbReference>
<keyword evidence="8 13" id="KW-1133">Transmembrane helix</keyword>
<dbReference type="InterPro" id="IPR005018">
    <property type="entry name" value="DOMON_domain"/>
</dbReference>
<reference evidence="17 18" key="1">
    <citation type="journal article" date="2020" name="Nat. Commun.">
        <title>Genome of Tripterygium wilfordii and identification of cytochrome P450 involved in triptolide biosynthesis.</title>
        <authorList>
            <person name="Tu L."/>
            <person name="Su P."/>
            <person name="Zhang Z."/>
            <person name="Gao L."/>
            <person name="Wang J."/>
            <person name="Hu T."/>
            <person name="Zhou J."/>
            <person name="Zhang Y."/>
            <person name="Zhao Y."/>
            <person name="Liu Y."/>
            <person name="Song Y."/>
            <person name="Tong Y."/>
            <person name="Lu Y."/>
            <person name="Yang J."/>
            <person name="Xu C."/>
            <person name="Jia M."/>
            <person name="Peters R.J."/>
            <person name="Huang L."/>
            <person name="Gao W."/>
        </authorList>
    </citation>
    <scope>NUCLEOTIDE SEQUENCE [LARGE SCALE GENOMIC DNA]</scope>
    <source>
        <strain evidence="18">cv. XIE 37</strain>
        <tissue evidence="17">Leaf</tissue>
    </source>
</reference>
<evidence type="ECO:0000256" key="6">
    <source>
        <dbReference type="ARBA" id="ARBA00022729"/>
    </source>
</evidence>
<feature type="transmembrane region" description="Helical" evidence="13">
    <location>
        <begin position="208"/>
        <end position="228"/>
    </location>
</feature>
<dbReference type="PANTHER" id="PTHR23130">
    <property type="entry name" value="CYTOCHROME B561 AND DOMON DOMAIN-CONTAINING PROTEIN"/>
    <property type="match status" value="1"/>
</dbReference>
<feature type="transmembrane region" description="Helical" evidence="13">
    <location>
        <begin position="240"/>
        <end position="261"/>
    </location>
</feature>
<feature type="transmembrane region" description="Helical" evidence="13">
    <location>
        <begin position="310"/>
        <end position="330"/>
    </location>
</feature>
<dbReference type="EMBL" id="JAAARO010000022">
    <property type="protein sequence ID" value="KAF5726496.1"/>
    <property type="molecule type" value="Genomic_DNA"/>
</dbReference>
<dbReference type="PROSITE" id="PS50939">
    <property type="entry name" value="CYTOCHROME_B561"/>
    <property type="match status" value="1"/>
</dbReference>
<feature type="binding site" description="axial binding residue" evidence="12">
    <location>
        <position position="245"/>
    </location>
    <ligand>
        <name>heme b</name>
        <dbReference type="ChEBI" id="CHEBI:60344"/>
        <label>1</label>
    </ligand>
    <ligandPart>
        <name>Fe</name>
        <dbReference type="ChEBI" id="CHEBI:18248"/>
    </ligandPart>
</feature>
<dbReference type="Proteomes" id="UP000593562">
    <property type="component" value="Unassembled WGS sequence"/>
</dbReference>
<dbReference type="FunCoup" id="A0A7J7BY72">
    <property type="interactions" value="6"/>
</dbReference>
<feature type="binding site" description="axial binding residue" evidence="12">
    <location>
        <position position="314"/>
    </location>
    <ligand>
        <name>heme b</name>
        <dbReference type="ChEBI" id="CHEBI:60344"/>
        <label>1</label>
    </ligand>
    <ligandPart>
        <name>Fe</name>
        <dbReference type="ChEBI" id="CHEBI:18248"/>
    </ligandPart>
</feature>
<feature type="domain" description="Cytochrome b561" evidence="16">
    <location>
        <begin position="173"/>
        <end position="369"/>
    </location>
</feature>
<feature type="domain" description="DOMON" evidence="15">
    <location>
        <begin position="47"/>
        <end position="162"/>
    </location>
</feature>
<dbReference type="CDD" id="cd09629">
    <property type="entry name" value="DOMON_CIL1_like"/>
    <property type="match status" value="1"/>
</dbReference>
<keyword evidence="4 13" id="KW-0812">Transmembrane</keyword>
<dbReference type="AlphaFoldDB" id="A0A7J7BY72"/>
<protein>
    <recommendedName>
        <fullName evidence="11">Cytochrome b561 and DOMON domain-containing protein</fullName>
    </recommendedName>
</protein>
<evidence type="ECO:0000256" key="4">
    <source>
        <dbReference type="ARBA" id="ARBA00022692"/>
    </source>
</evidence>
<evidence type="ECO:0000256" key="1">
    <source>
        <dbReference type="ARBA" id="ARBA00004141"/>
    </source>
</evidence>
<evidence type="ECO:0000313" key="18">
    <source>
        <dbReference type="Proteomes" id="UP000593562"/>
    </source>
</evidence>
<proteinExistence type="predicted"/>
<dbReference type="PANTHER" id="PTHR23130:SF199">
    <property type="entry name" value="CYTOCHROME B561 AND DOMON DOMAIN-CONTAINING PROTEIN"/>
    <property type="match status" value="1"/>
</dbReference>
<gene>
    <name evidence="17" type="ORF">HS088_TW22G00174</name>
</gene>
<keyword evidence="9 11" id="KW-0472">Membrane</keyword>
<keyword evidence="18" id="KW-1185">Reference proteome</keyword>
<sequence length="397" mass="42858">MSRSSVTLLFSCFLIALCLPNSSAQTCNSYSFSSNREYSSCVDLSVLNSFLHWSYDQSAGTVDIAFRHTGTDSNRWVAWALNPTSQAMAGSQALVAYQNSSGVIHAYTSPITGTGGTTLAQGDLSFGVSGISATLENGEMTIFATLQLADSLLSTNQVWQEGPMSGGSPAIHSTTGSNMMSVGSIDFRTGQTSAGGGSITSRQRKRNIHGVLNAVSWGTLMPMGAIIARYLKVFKSADPAWFYIHIACQTSAYIIGVAGWGTGMKLGSDSAGTQYNPHRNIGITLFCLGTLQVFALLLRPKKDHKYRVYWNIYHHCIGYAVIILSIINIFEGFKVLDGQKNWRTAYTVVIIVLGSIAVVLEGFTWFIVLKRKRVSSDKYPHATNGANGVNGYGATEV</sequence>
<evidence type="ECO:0000259" key="16">
    <source>
        <dbReference type="PROSITE" id="PS50939"/>
    </source>
</evidence>
<feature type="transmembrane region" description="Helical" evidence="13">
    <location>
        <begin position="281"/>
        <end position="298"/>
    </location>
</feature>
<evidence type="ECO:0000256" key="14">
    <source>
        <dbReference type="SAM" id="SignalP"/>
    </source>
</evidence>
<dbReference type="PIRSF" id="PIRSF037471">
    <property type="entry name" value="UCP037471"/>
    <property type="match status" value="1"/>
</dbReference>
<evidence type="ECO:0000256" key="12">
    <source>
        <dbReference type="PIRSR" id="PIRSR037471-1"/>
    </source>
</evidence>
<feature type="signal peptide" evidence="14">
    <location>
        <begin position="1"/>
        <end position="24"/>
    </location>
</feature>
<dbReference type="OrthoDB" id="2419613at2759"/>
<evidence type="ECO:0000256" key="13">
    <source>
        <dbReference type="SAM" id="Phobius"/>
    </source>
</evidence>
<dbReference type="CDD" id="cd08760">
    <property type="entry name" value="Cyt_b561_FRRS1_like"/>
    <property type="match status" value="1"/>
</dbReference>
<keyword evidence="7 11" id="KW-0249">Electron transport</keyword>
<organism evidence="17 18">
    <name type="scientific">Tripterygium wilfordii</name>
    <name type="common">Thunder God vine</name>
    <dbReference type="NCBI Taxonomy" id="458696"/>
    <lineage>
        <taxon>Eukaryota</taxon>
        <taxon>Viridiplantae</taxon>
        <taxon>Streptophyta</taxon>
        <taxon>Embryophyta</taxon>
        <taxon>Tracheophyta</taxon>
        <taxon>Spermatophyta</taxon>
        <taxon>Magnoliopsida</taxon>
        <taxon>eudicotyledons</taxon>
        <taxon>Gunneridae</taxon>
        <taxon>Pentapetalae</taxon>
        <taxon>rosids</taxon>
        <taxon>fabids</taxon>
        <taxon>Celastrales</taxon>
        <taxon>Celastraceae</taxon>
        <taxon>Tripterygium</taxon>
    </lineage>
</organism>
<evidence type="ECO:0000256" key="7">
    <source>
        <dbReference type="ARBA" id="ARBA00022982"/>
    </source>
</evidence>
<feature type="binding site" description="axial binding residue" evidence="12">
    <location>
        <position position="278"/>
    </location>
    <ligand>
        <name>heme b</name>
        <dbReference type="ChEBI" id="CHEBI:60344"/>
        <label>1</label>
    </ligand>
    <ligandPart>
        <name>Fe</name>
        <dbReference type="ChEBI" id="CHEBI:18248"/>
    </ligandPart>
</feature>
<evidence type="ECO:0000256" key="3">
    <source>
        <dbReference type="ARBA" id="ARBA00022617"/>
    </source>
</evidence>
<feature type="chain" id="PRO_5029752009" description="Cytochrome b561 and DOMON domain-containing protein" evidence="14">
    <location>
        <begin position="25"/>
        <end position="397"/>
    </location>
</feature>
<comment type="function">
    <text evidence="10">May act as a catecholamine-responsive trans-membrane electron transporter.</text>
</comment>
<keyword evidence="3" id="KW-0349">Heme</keyword>
<dbReference type="InterPro" id="IPR045265">
    <property type="entry name" value="AIR12_DOMON"/>
</dbReference>
<keyword evidence="6 14" id="KW-0732">Signal</keyword>
<evidence type="ECO:0000256" key="10">
    <source>
        <dbReference type="ARBA" id="ARBA00053871"/>
    </source>
</evidence>
<evidence type="ECO:0000256" key="11">
    <source>
        <dbReference type="PIRNR" id="PIRNR037471"/>
    </source>
</evidence>
<evidence type="ECO:0000313" key="17">
    <source>
        <dbReference type="EMBL" id="KAF5726496.1"/>
    </source>
</evidence>
<evidence type="ECO:0000256" key="5">
    <source>
        <dbReference type="ARBA" id="ARBA00022723"/>
    </source>
</evidence>
<keyword evidence="2 11" id="KW-0813">Transport</keyword>
<evidence type="ECO:0000256" key="2">
    <source>
        <dbReference type="ARBA" id="ARBA00022448"/>
    </source>
</evidence>
<dbReference type="InterPro" id="IPR017214">
    <property type="entry name" value="UCP037471"/>
</dbReference>
<evidence type="ECO:0000259" key="15">
    <source>
        <dbReference type="PROSITE" id="PS50836"/>
    </source>
</evidence>
<dbReference type="InParanoid" id="A0A7J7BY72"/>
<feature type="binding site" description="axial binding residue" evidence="12">
    <location>
        <position position="209"/>
    </location>
    <ligand>
        <name>heme b</name>
        <dbReference type="ChEBI" id="CHEBI:60344"/>
        <label>1</label>
    </ligand>
    <ligandPart>
        <name>Fe</name>
        <dbReference type="ChEBI" id="CHEBI:18248"/>
    </ligandPart>
</feature>
<dbReference type="GO" id="GO:0016020">
    <property type="term" value="C:membrane"/>
    <property type="evidence" value="ECO:0007669"/>
    <property type="project" value="UniProtKB-SubCell"/>
</dbReference>
<keyword evidence="5 12" id="KW-0479">Metal-binding</keyword>
<keyword evidence="12" id="KW-0408">Iron</keyword>
<dbReference type="FunFam" id="1.20.120.1770:FF:000007">
    <property type="entry name" value="Cytochrome b561 and DOMON domain-containing protein"/>
    <property type="match status" value="1"/>
</dbReference>
<dbReference type="Pfam" id="PF04526">
    <property type="entry name" value="DUF568"/>
    <property type="match status" value="1"/>
</dbReference>